<evidence type="ECO:0000313" key="2">
    <source>
        <dbReference type="Proteomes" id="UP001321047"/>
    </source>
</evidence>
<dbReference type="EMBL" id="JAOPJZ010000028">
    <property type="protein sequence ID" value="MCU4754041.1"/>
    <property type="molecule type" value="Genomic_DNA"/>
</dbReference>
<evidence type="ECO:0000313" key="1">
    <source>
        <dbReference type="EMBL" id="MCU4754041.1"/>
    </source>
</evidence>
<dbReference type="Proteomes" id="UP001321047">
    <property type="component" value="Unassembled WGS sequence"/>
</dbReference>
<gene>
    <name evidence="1" type="ORF">OB919_19005</name>
</gene>
<comment type="caution">
    <text evidence="1">The sequence shown here is derived from an EMBL/GenBank/DDBJ whole genome shotgun (WGS) entry which is preliminary data.</text>
</comment>
<keyword evidence="2" id="KW-1185">Reference proteome</keyword>
<dbReference type="AlphaFoldDB" id="A0AAP2ZBD8"/>
<accession>A0AAP2ZBD8</accession>
<sequence length="61" mass="6562">MAVPLILDGDEPVFFETADFDGANDSLGDDFLEDYPPNLDTIVASMRAVPTSLESTPESRG</sequence>
<proteinExistence type="predicted"/>
<organism evidence="1 2">
    <name type="scientific">Natronosalvus hydrolyticus</name>
    <dbReference type="NCBI Taxonomy" id="2979988"/>
    <lineage>
        <taxon>Archaea</taxon>
        <taxon>Methanobacteriati</taxon>
        <taxon>Methanobacteriota</taxon>
        <taxon>Stenosarchaea group</taxon>
        <taxon>Halobacteria</taxon>
        <taxon>Halobacteriales</taxon>
        <taxon>Natrialbaceae</taxon>
        <taxon>Natronosalvus</taxon>
    </lineage>
</organism>
<name>A0AAP2ZBD8_9EURY</name>
<protein>
    <submittedName>
        <fullName evidence="1">Uncharacterized protein</fullName>
    </submittedName>
</protein>
<dbReference type="RefSeq" id="WP_342810347.1">
    <property type="nucleotide sequence ID" value="NZ_JAOPJZ010000028.1"/>
</dbReference>
<reference evidence="1 2" key="1">
    <citation type="submission" date="2022-09" db="EMBL/GenBank/DDBJ databases">
        <title>Enrichment on poylsaccharides allowed isolation of novel metabolic and taxonomic groups of Haloarchaea.</title>
        <authorList>
            <person name="Sorokin D.Y."/>
            <person name="Elcheninov A.G."/>
            <person name="Khizhniak T.V."/>
            <person name="Kolganova T.V."/>
            <person name="Kublanov I.V."/>
        </authorList>
    </citation>
    <scope>NUCLEOTIDE SEQUENCE [LARGE SCALE GENOMIC DNA]</scope>
    <source>
        <strain evidence="1 2">AArc-curdl1</strain>
    </source>
</reference>